<protein>
    <recommendedName>
        <fullName evidence="3">DUF4336 domain-containing protein</fullName>
    </recommendedName>
</protein>
<dbReference type="GeneID" id="78412484"/>
<dbReference type="Pfam" id="PF14234">
    <property type="entry name" value="DUF4336"/>
    <property type="match status" value="1"/>
</dbReference>
<comment type="caution">
    <text evidence="1">The sequence shown here is derived from an EMBL/GenBank/DDBJ whole genome shotgun (WGS) entry which is preliminary data.</text>
</comment>
<dbReference type="Proteomes" id="UP000005926">
    <property type="component" value="Unassembled WGS sequence"/>
</dbReference>
<accession>C8NIL2</accession>
<dbReference type="AlphaFoldDB" id="C8NIL2"/>
<evidence type="ECO:0000313" key="2">
    <source>
        <dbReference type="Proteomes" id="UP000005926"/>
    </source>
</evidence>
<gene>
    <name evidence="1" type="ORF">HMPREF0444_1757</name>
</gene>
<organism evidence="1 2">
    <name type="scientific">Granulicatella adiacens ATCC 49175</name>
    <dbReference type="NCBI Taxonomy" id="638301"/>
    <lineage>
        <taxon>Bacteria</taxon>
        <taxon>Bacillati</taxon>
        <taxon>Bacillota</taxon>
        <taxon>Bacilli</taxon>
        <taxon>Lactobacillales</taxon>
        <taxon>Carnobacteriaceae</taxon>
        <taxon>Granulicatella</taxon>
    </lineage>
</organism>
<dbReference type="SUPFAM" id="SSF56281">
    <property type="entry name" value="Metallo-hydrolase/oxidoreductase"/>
    <property type="match status" value="1"/>
</dbReference>
<keyword evidence="2" id="KW-1185">Reference proteome</keyword>
<dbReference type="HOGENOM" id="CLU_056292_2_0_9"/>
<reference evidence="1 2" key="1">
    <citation type="submission" date="2009-08" db="EMBL/GenBank/DDBJ databases">
        <authorList>
            <person name="Muzny D."/>
            <person name="Qin X."/>
            <person name="Deng J."/>
            <person name="Jiang H."/>
            <person name="Liu Y."/>
            <person name="Qu J."/>
            <person name="Song X.-Z."/>
            <person name="Zhang L."/>
            <person name="Thornton R."/>
            <person name="Coyle M."/>
            <person name="Francisco L."/>
            <person name="Jackson L."/>
            <person name="Javaid M."/>
            <person name="Korchina V."/>
            <person name="Kovar C."/>
            <person name="Mata R."/>
            <person name="Mathew T."/>
            <person name="Ngo R."/>
            <person name="Nguyen L."/>
            <person name="Nguyen N."/>
            <person name="Okwuonu G."/>
            <person name="Ongeri F."/>
            <person name="Pham C."/>
            <person name="Simmons D."/>
            <person name="Wilczek-Boney K."/>
            <person name="Hale W."/>
            <person name="Jakkamsetti A."/>
            <person name="Pham P."/>
            <person name="Ruth R."/>
            <person name="San Lucas F."/>
            <person name="Warren J."/>
            <person name="Zhang J."/>
            <person name="Zhao Z."/>
            <person name="Zhou C."/>
            <person name="Zhu D."/>
            <person name="Lee S."/>
            <person name="Bess C."/>
            <person name="Blankenburg K."/>
            <person name="Forbes L."/>
            <person name="Fu Q."/>
            <person name="Gubbala S."/>
            <person name="Hirani K."/>
            <person name="Jayaseelan J.C."/>
            <person name="Lara F."/>
            <person name="Munidasa M."/>
            <person name="Palculict T."/>
            <person name="Patil S."/>
            <person name="Pu L.-L."/>
            <person name="Saada N."/>
            <person name="Tang L."/>
            <person name="Weissenberger G."/>
            <person name="Zhu Y."/>
            <person name="Hemphill L."/>
            <person name="Shang Y."/>
            <person name="Youmans B."/>
            <person name="Ayvaz T."/>
            <person name="Ross M."/>
            <person name="Santibanez J."/>
            <person name="Aqrawi P."/>
            <person name="Gross S."/>
            <person name="Joshi V."/>
            <person name="Fowler G."/>
            <person name="Nazareth L."/>
            <person name="Reid J."/>
            <person name="Worley K."/>
            <person name="Petrosino J."/>
            <person name="Highlander S."/>
            <person name="Gibbs R."/>
        </authorList>
    </citation>
    <scope>NUCLEOTIDE SEQUENCE [LARGE SCALE GENOMIC DNA]</scope>
    <source>
        <strain evidence="1 2">ATCC 49175</strain>
    </source>
</reference>
<evidence type="ECO:0008006" key="3">
    <source>
        <dbReference type="Google" id="ProtNLM"/>
    </source>
</evidence>
<dbReference type="InterPro" id="IPR036866">
    <property type="entry name" value="RibonucZ/Hydroxyglut_hydro"/>
</dbReference>
<dbReference type="RefSeq" id="WP_005606353.1">
    <property type="nucleotide sequence ID" value="NZ_CP102283.1"/>
</dbReference>
<dbReference type="PANTHER" id="PTHR33835:SF1">
    <property type="entry name" value="METALLO-BETA-LACTAMASE DOMAIN-CONTAINING PROTEIN"/>
    <property type="match status" value="1"/>
</dbReference>
<evidence type="ECO:0000313" key="1">
    <source>
        <dbReference type="EMBL" id="EEW36409.1"/>
    </source>
</evidence>
<dbReference type="STRING" id="638301.HMPREF0444_1757"/>
<dbReference type="EMBL" id="ACKZ01000029">
    <property type="protein sequence ID" value="EEW36409.1"/>
    <property type="molecule type" value="Genomic_DNA"/>
</dbReference>
<dbReference type="PANTHER" id="PTHR33835">
    <property type="entry name" value="YALI0C07656P"/>
    <property type="match status" value="1"/>
</dbReference>
<sequence>MTCSVKVYEPLYTLKAIGEDIWIVDGNIVEMHFKLTQVPFSTRMTVVRLSNRDLWIHSPIHLTQELKSQIEALGNVAHIVAPNKLHYVYMEEWSQTYPTAKVWATKGLEKILEESKGIQTYTVLDKTVAISWQSEIDYLPFEGSTLIEESVFFHQKSRTLILTDLIENIELSEECSCWHRLLFKIGDNTYPNGHTPRDLRMTFLFHKEIARKCYQRIKGWKPLNVLFAHGKCFIGNAEEKLPQAFFWLE</sequence>
<dbReference type="InterPro" id="IPR025638">
    <property type="entry name" value="DUF4336"/>
</dbReference>
<dbReference type="eggNOG" id="COG4221">
    <property type="taxonomic scope" value="Bacteria"/>
</dbReference>
<proteinExistence type="predicted"/>
<name>C8NIL2_9LACT</name>